<dbReference type="OrthoDB" id="432970at2759"/>
<dbReference type="PANTHER" id="PTHR42877:SF4">
    <property type="entry name" value="FAD_NAD(P)-BINDING DOMAIN-CONTAINING PROTEIN-RELATED"/>
    <property type="match status" value="1"/>
</dbReference>
<evidence type="ECO:0000256" key="5">
    <source>
        <dbReference type="PROSITE-ProRule" id="PRU00134"/>
    </source>
</evidence>
<dbReference type="InterPro" id="IPR002893">
    <property type="entry name" value="Znf_MYND"/>
</dbReference>
<evidence type="ECO:0000313" key="8">
    <source>
        <dbReference type="Proteomes" id="UP000319731"/>
    </source>
</evidence>
<comment type="similarity">
    <text evidence="1">Belongs to the FAD-binding monooxygenase family.</text>
</comment>
<dbReference type="RefSeq" id="XP_031024015.1">
    <property type="nucleotide sequence ID" value="XM_031170020.1"/>
</dbReference>
<evidence type="ECO:0000259" key="6">
    <source>
        <dbReference type="PROSITE" id="PS50865"/>
    </source>
</evidence>
<dbReference type="PROSITE" id="PS01360">
    <property type="entry name" value="ZF_MYND_1"/>
    <property type="match status" value="1"/>
</dbReference>
<protein>
    <recommendedName>
        <fullName evidence="6">MYND-type domain-containing protein</fullName>
    </recommendedName>
</protein>
<dbReference type="InterPro" id="IPR036188">
    <property type="entry name" value="FAD/NAD-bd_sf"/>
</dbReference>
<evidence type="ECO:0000256" key="2">
    <source>
        <dbReference type="ARBA" id="ARBA00022723"/>
    </source>
</evidence>
<comment type="caution">
    <text evidence="7">The sequence shown here is derived from an EMBL/GenBank/DDBJ whole genome shotgun (WGS) entry which is preliminary data.</text>
</comment>
<name>A0A507C4G3_9FUNG</name>
<dbReference type="SUPFAM" id="SSF51905">
    <property type="entry name" value="FAD/NAD(P)-binding domain"/>
    <property type="match status" value="3"/>
</dbReference>
<keyword evidence="4" id="KW-0862">Zinc</keyword>
<keyword evidence="8" id="KW-1185">Reference proteome</keyword>
<proteinExistence type="inferred from homology"/>
<dbReference type="GO" id="GO:0008270">
    <property type="term" value="F:zinc ion binding"/>
    <property type="evidence" value="ECO:0007669"/>
    <property type="project" value="UniProtKB-KW"/>
</dbReference>
<keyword evidence="2" id="KW-0479">Metal-binding</keyword>
<dbReference type="SUPFAM" id="SSF144232">
    <property type="entry name" value="HIT/MYND zinc finger-like"/>
    <property type="match status" value="1"/>
</dbReference>
<dbReference type="Pfam" id="PF01753">
    <property type="entry name" value="zf-MYND"/>
    <property type="match status" value="1"/>
</dbReference>
<dbReference type="PROSITE" id="PS50865">
    <property type="entry name" value="ZF_MYND_2"/>
    <property type="match status" value="1"/>
</dbReference>
<evidence type="ECO:0000256" key="1">
    <source>
        <dbReference type="ARBA" id="ARBA00010139"/>
    </source>
</evidence>
<feature type="domain" description="MYND-type" evidence="6">
    <location>
        <begin position="405"/>
        <end position="441"/>
    </location>
</feature>
<gene>
    <name evidence="7" type="ORF">SmJEL517_g04092</name>
</gene>
<evidence type="ECO:0000256" key="4">
    <source>
        <dbReference type="ARBA" id="ARBA00022833"/>
    </source>
</evidence>
<keyword evidence="3 5" id="KW-0863">Zinc-finger</keyword>
<accession>A0A507C4G3</accession>
<dbReference type="Proteomes" id="UP000319731">
    <property type="component" value="Unassembled WGS sequence"/>
</dbReference>
<dbReference type="AlphaFoldDB" id="A0A507C4G3"/>
<organism evidence="7 8">
    <name type="scientific">Synchytrium microbalum</name>
    <dbReference type="NCBI Taxonomy" id="1806994"/>
    <lineage>
        <taxon>Eukaryota</taxon>
        <taxon>Fungi</taxon>
        <taxon>Fungi incertae sedis</taxon>
        <taxon>Chytridiomycota</taxon>
        <taxon>Chytridiomycota incertae sedis</taxon>
        <taxon>Chytridiomycetes</taxon>
        <taxon>Synchytriales</taxon>
        <taxon>Synchytriaceae</taxon>
        <taxon>Synchytrium</taxon>
    </lineage>
</organism>
<evidence type="ECO:0000313" key="7">
    <source>
        <dbReference type="EMBL" id="TPX32886.1"/>
    </source>
</evidence>
<dbReference type="Gene3D" id="6.10.140.2220">
    <property type="match status" value="1"/>
</dbReference>
<dbReference type="EMBL" id="QEAO01000025">
    <property type="protein sequence ID" value="TPX32886.1"/>
    <property type="molecule type" value="Genomic_DNA"/>
</dbReference>
<dbReference type="InterPro" id="IPR051209">
    <property type="entry name" value="FAD-bind_Monooxygenase_sf"/>
</dbReference>
<sequence>MAATEAKMLERGNLVASEAESLIERLSRQSISDVGSSKWTRQHQDLERLNIQAHYNVLNQNEEFITEALITFDKIPTLIHELLVINLWKTKVLPLIANSLPKEHAVKLYFVMYHEAILVNLLEIVMYSKSSCLAAGDTILDVIDYCAKKFALLSTWTDSSDPMEGKTSTQDMLQVSEEEHHVAIARDLDYAIATSTMSIFRYLTDYITDLSLTAMTRILNTNDMICSCVSVMERAPWLRKTQQHGMQRFEDGKWKNVTVEDVSVLGKVEAQMWIALYNMLLEPECRKKYEYTTSRQSKILRLRDFITESLVDQLPVLVGLQRALEELSIMQPPDDPSVHRRGAMIEQVSELYDEIIKGVDWKKTAHAYKKHAMQETDASRMETAKSLASMYDLSELDALLDDPKCAKCGNPAEKRCSRCRHEWYCSRACQVKSWAGHKAICDILYKEVLHANEDGDEGEGQQQQLVSWSGINVAVQLQKIGFTNFTLYEKNPHLGGTWFENRYPGCACDVPSHLYNFSYERNPDWSSTYSSWDEILQYTIKVATKYNVIPFIKVNHKVIGATWNESTGTYRVEIDNNGTIVTDTCNALILGTGALNSPRIPDVPGADTFPVTLHTGRWDPNVKLEGKRVGVIGNGASGIQLIPQIVPKVGNLDFFMRTPPWILDYAISGKYTDEEKRKFREEPGVLDKYQEGLWNDLMKAWPLFLTGSRMQNRIRQRSLAKLEAEVKDPVLRKKLTPNFAVGCRRLTMSATFLSAVQQPNVSVITDTIERVTPEGIVLKTGELRKLDVLIYATGFVTDFKPRFPIIGRGGKSIAEEFADDAEGYLGVVTKTFPNMFFMMGVNAPWSFGSAPPAIEAVTMYVVQTIQFMMKNRVKSVEVKESVQRKWNDDALSFFPTTVWSLACGNWYKSKNGRFTAIWPGTWEEFIKAMEAPNINDFNIERWPQPASARL</sequence>
<dbReference type="Gene3D" id="3.50.50.60">
    <property type="entry name" value="FAD/NAD(P)-binding domain"/>
    <property type="match status" value="2"/>
</dbReference>
<evidence type="ECO:0000256" key="3">
    <source>
        <dbReference type="ARBA" id="ARBA00022771"/>
    </source>
</evidence>
<dbReference type="Pfam" id="PF13450">
    <property type="entry name" value="NAD_binding_8"/>
    <property type="match status" value="1"/>
</dbReference>
<dbReference type="GeneID" id="42005317"/>
<reference evidence="7 8" key="1">
    <citation type="journal article" date="2019" name="Sci. Rep.">
        <title>Comparative genomics of chytrid fungi reveal insights into the obligate biotrophic and pathogenic lifestyle of Synchytrium endobioticum.</title>
        <authorList>
            <person name="van de Vossenberg B.T.L.H."/>
            <person name="Warris S."/>
            <person name="Nguyen H.D.T."/>
            <person name="van Gent-Pelzer M.P.E."/>
            <person name="Joly D.L."/>
            <person name="van de Geest H.C."/>
            <person name="Bonants P.J.M."/>
            <person name="Smith D.S."/>
            <person name="Levesque C.A."/>
            <person name="van der Lee T.A.J."/>
        </authorList>
    </citation>
    <scope>NUCLEOTIDE SEQUENCE [LARGE SCALE GENOMIC DNA]</scope>
    <source>
        <strain evidence="7 8">JEL517</strain>
    </source>
</reference>
<dbReference type="PANTHER" id="PTHR42877">
    <property type="entry name" value="L-ORNITHINE N(5)-MONOOXYGENASE-RELATED"/>
    <property type="match status" value="1"/>
</dbReference>
<dbReference type="STRING" id="1806994.A0A507C4G3"/>